<gene>
    <name evidence="1" type="ORF">XYCOK13_01930</name>
</gene>
<dbReference type="Pfam" id="PF12900">
    <property type="entry name" value="Pyridox_ox_2"/>
    <property type="match status" value="1"/>
</dbReference>
<comment type="caution">
    <text evidence="1">The sequence shown here is derived from an EMBL/GenBank/DDBJ whole genome shotgun (WGS) entry which is preliminary data.</text>
</comment>
<name>A0A8J4M0E5_9BACL</name>
<dbReference type="InterPro" id="IPR024747">
    <property type="entry name" value="Pyridox_Oxase-rel"/>
</dbReference>
<dbReference type="EMBL" id="BOVK01000003">
    <property type="protein sequence ID" value="GIQ67369.1"/>
    <property type="molecule type" value="Genomic_DNA"/>
</dbReference>
<dbReference type="InterPro" id="IPR012349">
    <property type="entry name" value="Split_barrel_FMN-bd"/>
</dbReference>
<dbReference type="PANTHER" id="PTHR34071:SF2">
    <property type="entry name" value="FLAVIN-NUCLEOTIDE-BINDING PROTEIN"/>
    <property type="match status" value="1"/>
</dbReference>
<sequence>MRRKDFEQKNEHEVNEFLAERTYGILGLHGEDGWPYLVPLNFVYHNGHIYFHGSRIGQKIHDLRANEKVSFAVADEYALIPSYFSDPKLACPATAFFKSVLIRGHASLIEDVEEKASVFGALMNKLQKEGGYAPISVSDPDYVPQLKGTAVVKITIDSLTAKFKFGQNWKPERRCEVEQALQKRSAPRDEETIAHMRKYCPAHKEG</sequence>
<dbReference type="PANTHER" id="PTHR34071">
    <property type="entry name" value="5-NITROIMIDAZOLE ANTIBIOTICS RESISTANCE PROTEIN, NIMA-FAMILY-RELATED PROTEIN-RELATED"/>
    <property type="match status" value="1"/>
</dbReference>
<evidence type="ECO:0000313" key="1">
    <source>
        <dbReference type="EMBL" id="GIQ67369.1"/>
    </source>
</evidence>
<dbReference type="SUPFAM" id="SSF50475">
    <property type="entry name" value="FMN-binding split barrel"/>
    <property type="match status" value="1"/>
</dbReference>
<dbReference type="AlphaFoldDB" id="A0A8J4M0E5"/>
<proteinExistence type="predicted"/>
<dbReference type="RefSeq" id="WP_213409970.1">
    <property type="nucleotide sequence ID" value="NZ_BOVK01000003.1"/>
</dbReference>
<organism evidence="1 2">
    <name type="scientific">Xylanibacillus composti</name>
    <dbReference type="NCBI Taxonomy" id="1572762"/>
    <lineage>
        <taxon>Bacteria</taxon>
        <taxon>Bacillati</taxon>
        <taxon>Bacillota</taxon>
        <taxon>Bacilli</taxon>
        <taxon>Bacillales</taxon>
        <taxon>Paenibacillaceae</taxon>
        <taxon>Xylanibacillus</taxon>
    </lineage>
</organism>
<accession>A0A8J4M0E5</accession>
<reference evidence="1" key="1">
    <citation type="submission" date="2021-04" db="EMBL/GenBank/DDBJ databases">
        <title>Draft genome sequence of Xylanibacillus composti strain K13.</title>
        <authorList>
            <person name="Uke A."/>
            <person name="Chhe C."/>
            <person name="Baramee S."/>
            <person name="Kosugi A."/>
        </authorList>
    </citation>
    <scope>NUCLEOTIDE SEQUENCE</scope>
    <source>
        <strain evidence="1">K13</strain>
    </source>
</reference>
<protein>
    <submittedName>
        <fullName evidence="1">MFS transporter</fullName>
    </submittedName>
</protein>
<dbReference type="Gene3D" id="2.30.110.10">
    <property type="entry name" value="Electron Transport, Fmn-binding Protein, Chain A"/>
    <property type="match status" value="1"/>
</dbReference>
<evidence type="ECO:0000313" key="2">
    <source>
        <dbReference type="Proteomes" id="UP000677918"/>
    </source>
</evidence>
<dbReference type="Proteomes" id="UP000677918">
    <property type="component" value="Unassembled WGS sequence"/>
</dbReference>
<keyword evidence="2" id="KW-1185">Reference proteome</keyword>